<gene>
    <name evidence="1" type="ORF">KVA01_09900</name>
</gene>
<evidence type="ECO:0000313" key="2">
    <source>
        <dbReference type="Proteomes" id="UP000315730"/>
    </source>
</evidence>
<name>A0A4Y4D0Y8_KOCVA</name>
<sequence length="142" mass="15534">MGVETIGVVALHGAHGGLTWVAWANSRGVAVFLVLWPWVSGTLWGACSRPRTRSGCWCCARPPADHPLRERYGAIVTEHLEPLLTRWGRPFEILHMDTGISPHGGLAPYVNSVVLNKVVYVPRCGIPEDETALGQWRTAMPG</sequence>
<protein>
    <submittedName>
        <fullName evidence="1">Uncharacterized protein</fullName>
    </submittedName>
</protein>
<evidence type="ECO:0000313" key="1">
    <source>
        <dbReference type="EMBL" id="GEC98835.1"/>
    </source>
</evidence>
<reference evidence="1 2" key="1">
    <citation type="submission" date="2019-06" db="EMBL/GenBank/DDBJ databases">
        <title>Whole genome shotgun sequence of Kocuria varians NBRC 15358.</title>
        <authorList>
            <person name="Hosoyama A."/>
            <person name="Uohara A."/>
            <person name="Ohji S."/>
            <person name="Ichikawa N."/>
        </authorList>
    </citation>
    <scope>NUCLEOTIDE SEQUENCE [LARGE SCALE GENOMIC DNA]</scope>
    <source>
        <strain evidence="1 2">NBRC 15358</strain>
    </source>
</reference>
<accession>A0A4Y4D0Y8</accession>
<dbReference type="STRING" id="1272.GCA_900014985_00562"/>
<proteinExistence type="predicted"/>
<comment type="caution">
    <text evidence="1">The sequence shown here is derived from an EMBL/GenBank/DDBJ whole genome shotgun (WGS) entry which is preliminary data.</text>
</comment>
<dbReference type="EMBL" id="BJNW01000007">
    <property type="protein sequence ID" value="GEC98835.1"/>
    <property type="molecule type" value="Genomic_DNA"/>
</dbReference>
<dbReference type="Proteomes" id="UP000315730">
    <property type="component" value="Unassembled WGS sequence"/>
</dbReference>
<dbReference type="RefSeq" id="WP_233438763.1">
    <property type="nucleotide sequence ID" value="NZ_BJNW01000007.1"/>
</dbReference>
<keyword evidence="2" id="KW-1185">Reference proteome</keyword>
<dbReference type="AlphaFoldDB" id="A0A4Y4D0Y8"/>
<organism evidence="1 2">
    <name type="scientific">Kocuria varians</name>
    <name type="common">Micrococcus varians</name>
    <dbReference type="NCBI Taxonomy" id="1272"/>
    <lineage>
        <taxon>Bacteria</taxon>
        <taxon>Bacillati</taxon>
        <taxon>Actinomycetota</taxon>
        <taxon>Actinomycetes</taxon>
        <taxon>Micrococcales</taxon>
        <taxon>Micrococcaceae</taxon>
        <taxon>Kocuria</taxon>
    </lineage>
</organism>
<dbReference type="Gene3D" id="3.75.10.10">
    <property type="entry name" value="L-arginine/glycine Amidinotransferase, Chain A"/>
    <property type="match status" value="1"/>
</dbReference>
<dbReference type="SUPFAM" id="SSF55909">
    <property type="entry name" value="Pentein"/>
    <property type="match status" value="1"/>
</dbReference>